<comment type="catalytic activity">
    <reaction evidence="2">
        <text>2 GTP = 3',3'-c-di-GMP + 2 diphosphate</text>
        <dbReference type="Rhea" id="RHEA:24898"/>
        <dbReference type="ChEBI" id="CHEBI:33019"/>
        <dbReference type="ChEBI" id="CHEBI:37565"/>
        <dbReference type="ChEBI" id="CHEBI:58805"/>
        <dbReference type="EC" id="2.7.7.65"/>
    </reaction>
</comment>
<dbReference type="Pfam" id="PF00990">
    <property type="entry name" value="GGDEF"/>
    <property type="match status" value="1"/>
</dbReference>
<evidence type="ECO:0000259" key="5">
    <source>
        <dbReference type="PROSITE" id="PS50887"/>
    </source>
</evidence>
<dbReference type="GO" id="GO:0005886">
    <property type="term" value="C:plasma membrane"/>
    <property type="evidence" value="ECO:0007669"/>
    <property type="project" value="TreeGrafter"/>
</dbReference>
<reference evidence="6 7" key="2">
    <citation type="submission" date="2014-09" db="EMBL/GenBank/DDBJ databases">
        <authorList>
            <consortium name="NBRP consortium"/>
            <person name="Sawabe T."/>
            <person name="Meirelles P."/>
            <person name="Nakanishi M."/>
            <person name="Sayaka M."/>
            <person name="Hattori M."/>
            <person name="Ohkuma M."/>
        </authorList>
    </citation>
    <scope>NUCLEOTIDE SEQUENCE [LARGE SCALE GENOMIC DNA]</scope>
    <source>
        <strain evidence="6 7">JCM 19240</strain>
    </source>
</reference>
<dbReference type="GO" id="GO:0052621">
    <property type="term" value="F:diguanylate cyclase activity"/>
    <property type="evidence" value="ECO:0007669"/>
    <property type="project" value="UniProtKB-EC"/>
</dbReference>
<feature type="transmembrane region" description="Helical" evidence="4">
    <location>
        <begin position="219"/>
        <end position="239"/>
    </location>
</feature>
<keyword evidence="7" id="KW-1185">Reference proteome</keyword>
<dbReference type="PANTHER" id="PTHR45138:SF9">
    <property type="entry name" value="DIGUANYLATE CYCLASE DGCM-RELATED"/>
    <property type="match status" value="1"/>
</dbReference>
<evidence type="ECO:0000313" key="6">
    <source>
        <dbReference type="EMBL" id="GAL32401.1"/>
    </source>
</evidence>
<evidence type="ECO:0000313" key="7">
    <source>
        <dbReference type="Proteomes" id="UP000029224"/>
    </source>
</evidence>
<dbReference type="OrthoDB" id="9812260at2"/>
<dbReference type="GO" id="GO:0043709">
    <property type="term" value="P:cell adhesion involved in single-species biofilm formation"/>
    <property type="evidence" value="ECO:0007669"/>
    <property type="project" value="TreeGrafter"/>
</dbReference>
<feature type="transmembrane region" description="Helical" evidence="4">
    <location>
        <begin position="124"/>
        <end position="145"/>
    </location>
</feature>
<keyword evidence="4" id="KW-0472">Membrane</keyword>
<evidence type="ECO:0000256" key="1">
    <source>
        <dbReference type="ARBA" id="ARBA00012528"/>
    </source>
</evidence>
<feature type="transmembrane region" description="Helical" evidence="4">
    <location>
        <begin position="12"/>
        <end position="31"/>
    </location>
</feature>
<organism evidence="6 7">
    <name type="scientific">Vibrio maritimus</name>
    <dbReference type="NCBI Taxonomy" id="990268"/>
    <lineage>
        <taxon>Bacteria</taxon>
        <taxon>Pseudomonadati</taxon>
        <taxon>Pseudomonadota</taxon>
        <taxon>Gammaproteobacteria</taxon>
        <taxon>Vibrionales</taxon>
        <taxon>Vibrionaceae</taxon>
        <taxon>Vibrio</taxon>
    </lineage>
</organism>
<keyword evidence="4" id="KW-0812">Transmembrane</keyword>
<evidence type="ECO:0000256" key="3">
    <source>
        <dbReference type="SAM" id="MobiDB-lite"/>
    </source>
</evidence>
<keyword evidence="4" id="KW-1133">Transmembrane helix</keyword>
<dbReference type="AlphaFoldDB" id="A0A090SXH5"/>
<sequence>MATSFTSSNLFRLFTPVLMMIGVLVGVNHIIDATQANSGFVTNLPYILFATAIALSHTFKQSRMAMVALSMLLAYFVVQVRLQSPLSSGTTLLELSLLSLLLPVSCCLVYLFSDTGVISRGMAIFSVTIMSFVGWTALILSHFAGGGFLGFESDLLMAFPQISRLPLVLVLFTVAIVGATGIFLLNYNRPIDAVVFASIFMAGGTFIFFHIPYISSTLFSLSGVLIIVYVISASHQMAFNDRLTNIPGRRALEMDMKHLGRKFTIAMLDVDHFKSFNDTYGHDTGDDVLKLVASRMTGVGGNAKVYRYGGEEFTILFKGKTAKDSKPYLDELRKQIQDYQMVIRDETKRPANNEQGVKKRGAKNDQSTVSVTVSIGAADSKTTRKPEDVLKKADKALYSAKEKGRNQVQCAR</sequence>
<feature type="transmembrane region" description="Helical" evidence="4">
    <location>
        <begin position="37"/>
        <end position="55"/>
    </location>
</feature>
<name>A0A090SXH5_9VIBR</name>
<dbReference type="InterPro" id="IPR043128">
    <property type="entry name" value="Rev_trsase/Diguanyl_cyclase"/>
</dbReference>
<dbReference type="Proteomes" id="UP000029224">
    <property type="component" value="Unassembled WGS sequence"/>
</dbReference>
<dbReference type="InterPro" id="IPR000160">
    <property type="entry name" value="GGDEF_dom"/>
</dbReference>
<protein>
    <recommendedName>
        <fullName evidence="1">diguanylate cyclase</fullName>
        <ecNumber evidence="1">2.7.7.65</ecNumber>
    </recommendedName>
</protein>
<reference evidence="6 7" key="1">
    <citation type="submission" date="2014-09" db="EMBL/GenBank/DDBJ databases">
        <title>Vibrio maritimus JCM 19240. (C210) whole genome shotgun sequence.</title>
        <authorList>
            <person name="Sawabe T."/>
            <person name="Meirelles P."/>
            <person name="Nakanishi M."/>
            <person name="Sayaka M."/>
            <person name="Hattori M."/>
            <person name="Ohkuma M."/>
        </authorList>
    </citation>
    <scope>NUCLEOTIDE SEQUENCE [LARGE SCALE GENOMIC DNA]</scope>
    <source>
        <strain evidence="6 7">JCM 19240</strain>
    </source>
</reference>
<feature type="region of interest" description="Disordered" evidence="3">
    <location>
        <begin position="346"/>
        <end position="365"/>
    </location>
</feature>
<dbReference type="PANTHER" id="PTHR45138">
    <property type="entry name" value="REGULATORY COMPONENTS OF SENSORY TRANSDUCTION SYSTEM"/>
    <property type="match status" value="1"/>
</dbReference>
<feature type="transmembrane region" description="Helical" evidence="4">
    <location>
        <begin position="62"/>
        <end position="80"/>
    </location>
</feature>
<feature type="transmembrane region" description="Helical" evidence="4">
    <location>
        <begin position="194"/>
        <end position="213"/>
    </location>
</feature>
<dbReference type="InterPro" id="IPR050469">
    <property type="entry name" value="Diguanylate_Cyclase"/>
</dbReference>
<dbReference type="NCBIfam" id="TIGR00254">
    <property type="entry name" value="GGDEF"/>
    <property type="match status" value="1"/>
</dbReference>
<dbReference type="SUPFAM" id="SSF55073">
    <property type="entry name" value="Nucleotide cyclase"/>
    <property type="match status" value="1"/>
</dbReference>
<dbReference type="EC" id="2.7.7.65" evidence="1"/>
<dbReference type="CDD" id="cd01949">
    <property type="entry name" value="GGDEF"/>
    <property type="match status" value="1"/>
</dbReference>
<dbReference type="EMBL" id="BBMT01000001">
    <property type="protein sequence ID" value="GAL32401.1"/>
    <property type="molecule type" value="Genomic_DNA"/>
</dbReference>
<feature type="transmembrane region" description="Helical" evidence="4">
    <location>
        <begin position="165"/>
        <end position="187"/>
    </location>
</feature>
<feature type="domain" description="GGDEF" evidence="5">
    <location>
        <begin position="261"/>
        <end position="412"/>
    </location>
</feature>
<accession>A0A090SXH5</accession>
<proteinExistence type="predicted"/>
<comment type="caution">
    <text evidence="6">The sequence shown here is derived from an EMBL/GenBank/DDBJ whole genome shotgun (WGS) entry which is preliminary data.</text>
</comment>
<dbReference type="PROSITE" id="PS50887">
    <property type="entry name" value="GGDEF"/>
    <property type="match status" value="1"/>
</dbReference>
<dbReference type="SMART" id="SM00267">
    <property type="entry name" value="GGDEF"/>
    <property type="match status" value="1"/>
</dbReference>
<evidence type="ECO:0000256" key="4">
    <source>
        <dbReference type="SAM" id="Phobius"/>
    </source>
</evidence>
<gene>
    <name evidence="6" type="ORF">JCM19240_5832</name>
</gene>
<dbReference type="InterPro" id="IPR029787">
    <property type="entry name" value="Nucleotide_cyclase"/>
</dbReference>
<dbReference type="Gene3D" id="3.30.70.270">
    <property type="match status" value="1"/>
</dbReference>
<evidence type="ECO:0000256" key="2">
    <source>
        <dbReference type="ARBA" id="ARBA00034247"/>
    </source>
</evidence>
<feature type="transmembrane region" description="Helical" evidence="4">
    <location>
        <begin position="92"/>
        <end position="112"/>
    </location>
</feature>
<dbReference type="GO" id="GO:1902201">
    <property type="term" value="P:negative regulation of bacterial-type flagellum-dependent cell motility"/>
    <property type="evidence" value="ECO:0007669"/>
    <property type="project" value="TreeGrafter"/>
</dbReference>